<evidence type="ECO:0000256" key="3">
    <source>
        <dbReference type="ARBA" id="ARBA00022525"/>
    </source>
</evidence>
<dbReference type="AlphaFoldDB" id="A0A6B0SDR0"/>
<keyword evidence="3" id="KW-0964">Secreted</keyword>
<comment type="caution">
    <text evidence="6">The sequence shown here is derived from an EMBL/GenBank/DDBJ whole genome shotgun (WGS) entry which is preliminary data.</text>
</comment>
<dbReference type="Proteomes" id="UP000322234">
    <property type="component" value="Unassembled WGS sequence"/>
</dbReference>
<evidence type="ECO:0000313" key="6">
    <source>
        <dbReference type="EMBL" id="MXQ98146.1"/>
    </source>
</evidence>
<comment type="subcellular location">
    <subcellularLocation>
        <location evidence="1">Secreted</location>
    </subcellularLocation>
</comment>
<evidence type="ECO:0000256" key="2">
    <source>
        <dbReference type="ARBA" id="ARBA00010071"/>
    </source>
</evidence>
<feature type="compositionally biased region" description="Acidic residues" evidence="5">
    <location>
        <begin position="355"/>
        <end position="364"/>
    </location>
</feature>
<dbReference type="Gene3D" id="2.60.40.3210">
    <property type="entry name" value="Zona pellucida, ZP-N domain"/>
    <property type="match status" value="1"/>
</dbReference>
<evidence type="ECO:0000256" key="5">
    <source>
        <dbReference type="SAM" id="MobiDB-lite"/>
    </source>
</evidence>
<feature type="region of interest" description="Disordered" evidence="5">
    <location>
        <begin position="355"/>
        <end position="393"/>
    </location>
</feature>
<comment type="similarity">
    <text evidence="2">Belongs to the PLAC1 family.</text>
</comment>
<reference evidence="6" key="1">
    <citation type="submission" date="2019-10" db="EMBL/GenBank/DDBJ databases">
        <title>The sequence and de novo assembly of the wild yak genome.</title>
        <authorList>
            <person name="Liu Y."/>
        </authorList>
    </citation>
    <scope>NUCLEOTIDE SEQUENCE [LARGE SCALE GENOMIC DNA]</scope>
    <source>
        <strain evidence="6">WY2019</strain>
    </source>
</reference>
<evidence type="ECO:0000256" key="1">
    <source>
        <dbReference type="ARBA" id="ARBA00004613"/>
    </source>
</evidence>
<accession>A0A6B0SDR0</accession>
<dbReference type="PANTHER" id="PTHR14380:SF3">
    <property type="entry name" value="OOCYTE-SECRETED PROTEIN 1"/>
    <property type="match status" value="1"/>
</dbReference>
<dbReference type="InterPro" id="IPR033222">
    <property type="entry name" value="PLAC1_fam"/>
</dbReference>
<evidence type="ECO:0000256" key="4">
    <source>
        <dbReference type="ARBA" id="ARBA00022729"/>
    </source>
</evidence>
<evidence type="ECO:0000313" key="7">
    <source>
        <dbReference type="Proteomes" id="UP000322234"/>
    </source>
</evidence>
<name>A0A6B0SDR0_9CETA</name>
<feature type="compositionally biased region" description="Pro residues" evidence="5">
    <location>
        <begin position="381"/>
        <end position="392"/>
    </location>
</feature>
<dbReference type="PANTHER" id="PTHR14380">
    <property type="entry name" value="PLACENTA-SPECIFIC PROTEIN 1"/>
    <property type="match status" value="1"/>
</dbReference>
<gene>
    <name evidence="6" type="ORF">E5288_WYG003942</name>
</gene>
<keyword evidence="7" id="KW-1185">Reference proteome</keyword>
<dbReference type="EMBL" id="VBQZ03000220">
    <property type="protein sequence ID" value="MXQ98146.1"/>
    <property type="molecule type" value="Genomic_DNA"/>
</dbReference>
<evidence type="ECO:0008006" key="8">
    <source>
        <dbReference type="Google" id="ProtNLM"/>
    </source>
</evidence>
<proteinExistence type="inferred from homology"/>
<dbReference type="GO" id="GO:0005576">
    <property type="term" value="C:extracellular region"/>
    <property type="evidence" value="ECO:0007669"/>
    <property type="project" value="UniProtKB-SubCell"/>
</dbReference>
<sequence>MLQSENGRTLIATVLRCQLHNDFGEPDQKILFHIEGSVKVRCSYFWFYAKIKPTLFHNLYMNPDEAFLGNDCPVTYVSPDAHYEFFYYSNKCGIITKTFQETLLLQTKIKYMSSNSGDTAEMPVSCVVTKQACMYRLSNETESGDDETSSEDMEVSYIMQSQHFVPKKLPIQEWAVHAFLPVFVGGVADHERSEYYILSVCQMIKLWTHIRYYLRHHFRHVLKLAEDTAGGVESRTTFSHLHSGFLNHNRTLSAKSVNCAKNWLQVKVRRTPFVDELLPQVHELFLGDGCPVTTELPDSFEFLYSLTTCGIRTYESSWGILIESSVTYESLFINRGGVIPVLCFVKRNDPFTFGEEDIESDNETTGENAQGPGRQKNTAPPEAPSLEPPPGIPSKITKRQSCAFHRERVLWSYQDWAAVRRFVDVWNDATTNCSLDERVQFFISTNSKLQVMRGNTLHLQVFCCISKDLCGSDSGTAALCTVAVAPTCPRLVVLDFRCRGRQPPGTP</sequence>
<organism evidence="6 7">
    <name type="scientific">Bos mutus</name>
    <name type="common">wild yak</name>
    <dbReference type="NCBI Taxonomy" id="72004"/>
    <lineage>
        <taxon>Eukaryota</taxon>
        <taxon>Metazoa</taxon>
        <taxon>Chordata</taxon>
        <taxon>Craniata</taxon>
        <taxon>Vertebrata</taxon>
        <taxon>Euteleostomi</taxon>
        <taxon>Mammalia</taxon>
        <taxon>Eutheria</taxon>
        <taxon>Laurasiatheria</taxon>
        <taxon>Artiodactyla</taxon>
        <taxon>Ruminantia</taxon>
        <taxon>Pecora</taxon>
        <taxon>Bovidae</taxon>
        <taxon>Bovinae</taxon>
        <taxon>Bos</taxon>
    </lineage>
</organism>
<protein>
    <recommendedName>
        <fullName evidence="8">ZP domain-containing protein</fullName>
    </recommendedName>
</protein>
<keyword evidence="4" id="KW-0732">Signal</keyword>